<proteinExistence type="predicted"/>
<organism evidence="1 2">
    <name type="scientific">Aspergillus indologenus CBS 114.80</name>
    <dbReference type="NCBI Taxonomy" id="1450541"/>
    <lineage>
        <taxon>Eukaryota</taxon>
        <taxon>Fungi</taxon>
        <taxon>Dikarya</taxon>
        <taxon>Ascomycota</taxon>
        <taxon>Pezizomycotina</taxon>
        <taxon>Eurotiomycetes</taxon>
        <taxon>Eurotiomycetidae</taxon>
        <taxon>Eurotiales</taxon>
        <taxon>Aspergillaceae</taxon>
        <taxon>Aspergillus</taxon>
        <taxon>Aspergillus subgen. Circumdati</taxon>
    </lineage>
</organism>
<dbReference type="EMBL" id="KZ825477">
    <property type="protein sequence ID" value="PYI34233.1"/>
    <property type="molecule type" value="Genomic_DNA"/>
</dbReference>
<protein>
    <submittedName>
        <fullName evidence="1">Uncharacterized protein</fullName>
    </submittedName>
</protein>
<accession>A0A2V5IJI1</accession>
<gene>
    <name evidence="1" type="ORF">BP00DRAFT_74446</name>
</gene>
<sequence>MLAFHACFSCLLGLAVFAYLLTLGYLLLPACLLPFSNLRACTCTCACSYSCSLVLVPNSTGFA</sequence>
<keyword evidence="2" id="KW-1185">Reference proteome</keyword>
<evidence type="ECO:0000313" key="1">
    <source>
        <dbReference type="EMBL" id="PYI34233.1"/>
    </source>
</evidence>
<evidence type="ECO:0000313" key="2">
    <source>
        <dbReference type="Proteomes" id="UP000248817"/>
    </source>
</evidence>
<name>A0A2V5IJI1_9EURO</name>
<dbReference type="Proteomes" id="UP000248817">
    <property type="component" value="Unassembled WGS sequence"/>
</dbReference>
<reference evidence="1 2" key="1">
    <citation type="submission" date="2018-02" db="EMBL/GenBank/DDBJ databases">
        <title>The genomes of Aspergillus section Nigri reveals drivers in fungal speciation.</title>
        <authorList>
            <consortium name="DOE Joint Genome Institute"/>
            <person name="Vesth T.C."/>
            <person name="Nybo J."/>
            <person name="Theobald S."/>
            <person name="Brandl J."/>
            <person name="Frisvad J.C."/>
            <person name="Nielsen K.F."/>
            <person name="Lyhne E.K."/>
            <person name="Kogle M.E."/>
            <person name="Kuo A."/>
            <person name="Riley R."/>
            <person name="Clum A."/>
            <person name="Nolan M."/>
            <person name="Lipzen A."/>
            <person name="Salamov A."/>
            <person name="Henrissat B."/>
            <person name="Wiebenga A."/>
            <person name="De vries R.P."/>
            <person name="Grigoriev I.V."/>
            <person name="Mortensen U.H."/>
            <person name="Andersen M.R."/>
            <person name="Baker S.E."/>
        </authorList>
    </citation>
    <scope>NUCLEOTIDE SEQUENCE [LARGE SCALE GENOMIC DNA]</scope>
    <source>
        <strain evidence="1 2">CBS 114.80</strain>
    </source>
</reference>
<dbReference type="AlphaFoldDB" id="A0A2V5IJI1"/>